<sequence>MTKPIRAQSPLKFLAPHFNPLVLAAIYRLLPFYLRAQCQIERVEGENSEILVDCYRRFQAGQLRFLLAYRHSSTNDPPSLIHYLHTNLPKMAANEGISLNKPVFGYFLYDRGIPLWAGPVANWLLPAIGGVPVIRGRPDFGCLRTLRHLYVRGQFPLAIAPEGYTNGHGELVSRLELGCAQTSFWCVEDLVAAGENQQVSIVPIGVRYQYLENPWPKIWQLCRAIERECGFPPGDGANRQLENSLSSREWNPAQQLTPEEEALLYPKLLRIAEYLLEQMESFYRRFHTAIQLEEQAAKLANLSPIEGLTLRLQGLMDAVLKMLEGYLQMQPHSGRNALATRDRNLIERAHDIEDTVWDWIYRRDVDIQTLSDVERGLADLVASEAHQHLWHMRWVENFVVVTGHYLQNKPTARRFAETLLMINALIHEITGKGQARPAIAPQKAIITVAEPLDVTARWHSTYQRDGAAKKQAVRELTSTLKKSLESMTNP</sequence>
<evidence type="ECO:0000313" key="2">
    <source>
        <dbReference type="EMBL" id="CCI01719.1"/>
    </source>
</evidence>
<protein>
    <submittedName>
        <fullName evidence="2">Phospholipid/glycerol acyltransferase</fullName>
    </submittedName>
</protein>
<dbReference type="HOGENOM" id="CLU_045973_0_0_3"/>
<accession>I4G1A8</accession>
<dbReference type="InterPro" id="IPR002123">
    <property type="entry name" value="Plipid/glycerol_acylTrfase"/>
</dbReference>
<dbReference type="SUPFAM" id="SSF69593">
    <property type="entry name" value="Glycerol-3-phosphate (1)-acyltransferase"/>
    <property type="match status" value="1"/>
</dbReference>
<dbReference type="AlphaFoldDB" id="I4G1A8"/>
<keyword evidence="2" id="KW-0012">Acyltransferase</keyword>
<reference evidence="2 3" key="1">
    <citation type="submission" date="2012-04" db="EMBL/GenBank/DDBJ databases">
        <authorList>
            <person name="Genoscope - CEA"/>
        </authorList>
    </citation>
    <scope>NUCLEOTIDE SEQUENCE [LARGE SCALE GENOMIC DNA]</scope>
    <source>
        <strain evidence="2 3">9443</strain>
    </source>
</reference>
<keyword evidence="2" id="KW-0808">Transferase</keyword>
<name>I4G1A8_MICAE</name>
<dbReference type="SMART" id="SM00563">
    <property type="entry name" value="PlsC"/>
    <property type="match status" value="1"/>
</dbReference>
<organism evidence="2 3">
    <name type="scientific">Microcystis aeruginosa PCC 9443</name>
    <dbReference type="NCBI Taxonomy" id="1160281"/>
    <lineage>
        <taxon>Bacteria</taxon>
        <taxon>Bacillati</taxon>
        <taxon>Cyanobacteriota</taxon>
        <taxon>Cyanophyceae</taxon>
        <taxon>Oscillatoriophycideae</taxon>
        <taxon>Chroococcales</taxon>
        <taxon>Microcystaceae</taxon>
        <taxon>Microcystis</taxon>
    </lineage>
</organism>
<proteinExistence type="predicted"/>
<evidence type="ECO:0000259" key="1">
    <source>
        <dbReference type="SMART" id="SM00563"/>
    </source>
</evidence>
<gene>
    <name evidence="2" type="ORF">MICAC_2470003</name>
</gene>
<feature type="domain" description="Phospholipid/glycerol acyltransferase" evidence="1">
    <location>
        <begin position="65"/>
        <end position="209"/>
    </location>
</feature>
<evidence type="ECO:0000313" key="3">
    <source>
        <dbReference type="Proteomes" id="UP000003480"/>
    </source>
</evidence>
<dbReference type="GO" id="GO:0016746">
    <property type="term" value="F:acyltransferase activity"/>
    <property type="evidence" value="ECO:0007669"/>
    <property type="project" value="UniProtKB-KW"/>
</dbReference>
<comment type="caution">
    <text evidence="2">The sequence shown here is derived from an EMBL/GenBank/DDBJ whole genome shotgun (WGS) entry which is preliminary data.</text>
</comment>
<dbReference type="RefSeq" id="WP_002767131.1">
    <property type="nucleotide sequence ID" value="NZ_HE972962.1"/>
</dbReference>
<dbReference type="Proteomes" id="UP000003480">
    <property type="component" value="Unassembled WGS sequence"/>
</dbReference>
<dbReference type="EMBL" id="CAIJ01000165">
    <property type="protein sequence ID" value="CCI01719.1"/>
    <property type="molecule type" value="Genomic_DNA"/>
</dbReference>